<evidence type="ECO:0000259" key="9">
    <source>
        <dbReference type="Pfam" id="PF18565"/>
    </source>
</evidence>
<dbReference type="SUPFAM" id="SSF51445">
    <property type="entry name" value="(Trans)glycosidases"/>
    <property type="match status" value="1"/>
</dbReference>
<dbReference type="PANTHER" id="PTHR42732">
    <property type="entry name" value="BETA-GALACTOSIDASE"/>
    <property type="match status" value="1"/>
</dbReference>
<feature type="domain" description="Glycosyl hydrolases family 2 sugar binding" evidence="7">
    <location>
        <begin position="77"/>
        <end position="172"/>
    </location>
</feature>
<feature type="signal peptide" evidence="4">
    <location>
        <begin position="1"/>
        <end position="17"/>
    </location>
</feature>
<feature type="chain" id="PRO_5021960938" evidence="4">
    <location>
        <begin position="18"/>
        <end position="808"/>
    </location>
</feature>
<dbReference type="EMBL" id="CP036349">
    <property type="protein sequence ID" value="QDV74411.1"/>
    <property type="molecule type" value="Genomic_DNA"/>
</dbReference>
<dbReference type="InterPro" id="IPR032311">
    <property type="entry name" value="DUF4982"/>
</dbReference>
<evidence type="ECO:0000256" key="1">
    <source>
        <dbReference type="ARBA" id="ARBA00007401"/>
    </source>
</evidence>
<feature type="domain" description="Glycoside hydrolase family 2" evidence="9">
    <location>
        <begin position="696"/>
        <end position="798"/>
    </location>
</feature>
<sequence length="808" mass="89574" precursor="true">MRIAALFAVCLASAAIAGERRLLDSGWRFHQGDVSGAEGLEFDDRAWRRVDLPHDWSVESSPTKDAMSEGGGGYHIAGVGWYRRELPLEASKLRPQPPSAVIRLEFEGVYRNSEVWFNGRPLGKHAYGYTPFSFDVTDRVRFDRPNVIAVRVDNSGQPNSRWHSGSGIYRHIWLRTSSEVTVPADSLWVRTKELRTESAAVEVAYDIDNATERDLDLLAHVTLRDTSGAIVAETTERMVSAAGERAPQVIGFEVASPQAWSIETPTFYAAQIDLLAVSEHGEQVLIDSVSQRCGLRTISIDPQQGLLLNGERVVLFGGNVHHDHGPLGAASFDDAERRRVRLLKAAGFNAVRTSHNPPSEAFLDACDERGMLVLDEAFDSWRKPKLKHDYSEDFDAHWREDLAAMVLRDRRHASVFAWSIGNEMFERGDAYAVELSKEMAALIRDLDQTRPVTVGVNGLGSRSWSDLDALFAPLDMAGYNYAPEQYALDHERLPGRVMMGTESYADEAFVHWHETTTRPWVVGDFVWTAIDYLGEAGLGRVFPPGQPPKKPWEADMWPWRGAVCGDIDLLGHRKPVSHYRQIVWDRGAKLHAAVEPPHEGDWGLTPWSVEPSEESWTWEVEEGTPLNVVVSSRWPKVRVLLNGKSVGEAVTTEAEEFRATIAVPYEPGELIVVGLKEEGAEAERFSLRTANTPRAIRLTPDRTDAIADRQSLVFIDADVVDDHGVVHPLADRVVRFKVEGPATIQAVGNVDLTNHGVYAGNSFSTYRGRAQVIVRSSGKPGAVKVTAEAEGVPPATIQLEFAPPSAPR</sequence>
<dbReference type="Pfam" id="PF18565">
    <property type="entry name" value="Glyco_hydro2_C5"/>
    <property type="match status" value="1"/>
</dbReference>
<name>A0A518K9E2_9BACT</name>
<evidence type="ECO:0000259" key="6">
    <source>
        <dbReference type="Pfam" id="PF02836"/>
    </source>
</evidence>
<dbReference type="InterPro" id="IPR051913">
    <property type="entry name" value="GH2_Domain-Containing"/>
</dbReference>
<proteinExistence type="inferred from homology"/>
<dbReference type="PRINTS" id="PR00132">
    <property type="entry name" value="GLHYDRLASE2"/>
</dbReference>
<dbReference type="SUPFAM" id="SSF49785">
    <property type="entry name" value="Galactose-binding domain-like"/>
    <property type="match status" value="1"/>
</dbReference>
<dbReference type="Pfam" id="PF02837">
    <property type="entry name" value="Glyco_hydro_2_N"/>
    <property type="match status" value="1"/>
</dbReference>
<dbReference type="InterPro" id="IPR013783">
    <property type="entry name" value="Ig-like_fold"/>
</dbReference>
<feature type="domain" description="Glycoside hydrolase family 2 immunoglobulin-like beta-sandwich" evidence="5">
    <location>
        <begin position="186"/>
        <end position="296"/>
    </location>
</feature>
<dbReference type="InterPro" id="IPR008979">
    <property type="entry name" value="Galactose-bd-like_sf"/>
</dbReference>
<dbReference type="AlphaFoldDB" id="A0A518K9E2"/>
<dbReference type="SUPFAM" id="SSF49303">
    <property type="entry name" value="beta-Galactosidase/glucuronidase domain"/>
    <property type="match status" value="1"/>
</dbReference>
<dbReference type="Gene3D" id="3.20.20.80">
    <property type="entry name" value="Glycosidases"/>
    <property type="match status" value="1"/>
</dbReference>
<feature type="domain" description="DUF4982" evidence="8">
    <location>
        <begin position="623"/>
        <end position="681"/>
    </location>
</feature>
<dbReference type="InterPro" id="IPR006101">
    <property type="entry name" value="Glyco_hydro_2"/>
</dbReference>
<evidence type="ECO:0000313" key="10">
    <source>
        <dbReference type="EMBL" id="QDV74411.1"/>
    </source>
</evidence>
<evidence type="ECO:0000313" key="11">
    <source>
        <dbReference type="Proteomes" id="UP000316426"/>
    </source>
</evidence>
<evidence type="ECO:0000259" key="7">
    <source>
        <dbReference type="Pfam" id="PF02837"/>
    </source>
</evidence>
<dbReference type="InterPro" id="IPR040605">
    <property type="entry name" value="Glyco_hydro2_dom5"/>
</dbReference>
<dbReference type="InterPro" id="IPR008964">
    <property type="entry name" value="Invasin/intimin_cell_adhesion"/>
</dbReference>
<gene>
    <name evidence="10" type="primary">lacZ_4</name>
    <name evidence="10" type="ORF">Spa11_26140</name>
</gene>
<dbReference type="Pfam" id="PF00703">
    <property type="entry name" value="Glyco_hydro_2"/>
    <property type="match status" value="1"/>
</dbReference>
<dbReference type="SUPFAM" id="SSF49373">
    <property type="entry name" value="Invasin/intimin cell-adhesion fragments"/>
    <property type="match status" value="1"/>
</dbReference>
<evidence type="ECO:0000256" key="2">
    <source>
        <dbReference type="ARBA" id="ARBA00022801"/>
    </source>
</evidence>
<protein>
    <submittedName>
        <fullName evidence="10">Beta-galactosidase</fullName>
        <ecNumber evidence="10">3.2.1.23</ecNumber>
    </submittedName>
</protein>
<dbReference type="KEGG" id="bmei:Spa11_26140"/>
<comment type="similarity">
    <text evidence="1">Belongs to the glycosyl hydrolase 2 family.</text>
</comment>
<accession>A0A518K9E2</accession>
<evidence type="ECO:0000259" key="8">
    <source>
        <dbReference type="Pfam" id="PF16355"/>
    </source>
</evidence>
<dbReference type="Gene3D" id="2.60.40.10">
    <property type="entry name" value="Immunoglobulins"/>
    <property type="match status" value="3"/>
</dbReference>
<dbReference type="GO" id="GO:0005975">
    <property type="term" value="P:carbohydrate metabolic process"/>
    <property type="evidence" value="ECO:0007669"/>
    <property type="project" value="InterPro"/>
</dbReference>
<dbReference type="Gene3D" id="2.60.120.260">
    <property type="entry name" value="Galactose-binding domain-like"/>
    <property type="match status" value="1"/>
</dbReference>
<dbReference type="PANTHER" id="PTHR42732:SF1">
    <property type="entry name" value="BETA-MANNOSIDASE"/>
    <property type="match status" value="1"/>
</dbReference>
<keyword evidence="4" id="KW-0732">Signal</keyword>
<organism evidence="10 11">
    <name type="scientific">Botrimarina mediterranea</name>
    <dbReference type="NCBI Taxonomy" id="2528022"/>
    <lineage>
        <taxon>Bacteria</taxon>
        <taxon>Pseudomonadati</taxon>
        <taxon>Planctomycetota</taxon>
        <taxon>Planctomycetia</taxon>
        <taxon>Pirellulales</taxon>
        <taxon>Lacipirellulaceae</taxon>
        <taxon>Botrimarina</taxon>
    </lineage>
</organism>
<evidence type="ECO:0000256" key="3">
    <source>
        <dbReference type="ARBA" id="ARBA00023295"/>
    </source>
</evidence>
<dbReference type="RefSeq" id="WP_197529358.1">
    <property type="nucleotide sequence ID" value="NZ_CP036349.1"/>
</dbReference>
<dbReference type="Proteomes" id="UP000316426">
    <property type="component" value="Chromosome"/>
</dbReference>
<dbReference type="InterPro" id="IPR006103">
    <property type="entry name" value="Glyco_hydro_2_cat"/>
</dbReference>
<evidence type="ECO:0000259" key="5">
    <source>
        <dbReference type="Pfam" id="PF00703"/>
    </source>
</evidence>
<dbReference type="EC" id="3.2.1.23" evidence="10"/>
<dbReference type="InterPro" id="IPR036156">
    <property type="entry name" value="Beta-gal/glucu_dom_sf"/>
</dbReference>
<dbReference type="Pfam" id="PF16355">
    <property type="entry name" value="DUF4982"/>
    <property type="match status" value="1"/>
</dbReference>
<feature type="domain" description="Glycoside hydrolase family 2 catalytic" evidence="6">
    <location>
        <begin position="305"/>
        <end position="474"/>
    </location>
</feature>
<dbReference type="InterPro" id="IPR006104">
    <property type="entry name" value="Glyco_hydro_2_N"/>
</dbReference>
<evidence type="ECO:0000256" key="4">
    <source>
        <dbReference type="SAM" id="SignalP"/>
    </source>
</evidence>
<dbReference type="Pfam" id="PF02836">
    <property type="entry name" value="Glyco_hydro_2_C"/>
    <property type="match status" value="1"/>
</dbReference>
<reference evidence="10 11" key="1">
    <citation type="submission" date="2019-02" db="EMBL/GenBank/DDBJ databases">
        <title>Deep-cultivation of Planctomycetes and their phenomic and genomic characterization uncovers novel biology.</title>
        <authorList>
            <person name="Wiegand S."/>
            <person name="Jogler M."/>
            <person name="Boedeker C."/>
            <person name="Pinto D."/>
            <person name="Vollmers J."/>
            <person name="Rivas-Marin E."/>
            <person name="Kohn T."/>
            <person name="Peeters S.H."/>
            <person name="Heuer A."/>
            <person name="Rast P."/>
            <person name="Oberbeckmann S."/>
            <person name="Bunk B."/>
            <person name="Jeske O."/>
            <person name="Meyerdierks A."/>
            <person name="Storesund J.E."/>
            <person name="Kallscheuer N."/>
            <person name="Luecker S."/>
            <person name="Lage O.M."/>
            <person name="Pohl T."/>
            <person name="Merkel B.J."/>
            <person name="Hornburger P."/>
            <person name="Mueller R.-W."/>
            <person name="Bruemmer F."/>
            <person name="Labrenz M."/>
            <person name="Spormann A.M."/>
            <person name="Op den Camp H."/>
            <person name="Overmann J."/>
            <person name="Amann R."/>
            <person name="Jetten M.S.M."/>
            <person name="Mascher T."/>
            <person name="Medema M.H."/>
            <person name="Devos D.P."/>
            <person name="Kaster A.-K."/>
            <person name="Ovreas L."/>
            <person name="Rohde M."/>
            <person name="Galperin M.Y."/>
            <person name="Jogler C."/>
        </authorList>
    </citation>
    <scope>NUCLEOTIDE SEQUENCE [LARGE SCALE GENOMIC DNA]</scope>
    <source>
        <strain evidence="10 11">Spa11</strain>
    </source>
</reference>
<keyword evidence="11" id="KW-1185">Reference proteome</keyword>
<keyword evidence="3 10" id="KW-0326">Glycosidase</keyword>
<keyword evidence="2 10" id="KW-0378">Hydrolase</keyword>
<dbReference type="GO" id="GO:0004565">
    <property type="term" value="F:beta-galactosidase activity"/>
    <property type="evidence" value="ECO:0007669"/>
    <property type="project" value="UniProtKB-EC"/>
</dbReference>
<dbReference type="InterPro" id="IPR006102">
    <property type="entry name" value="Ig-like_GH2"/>
</dbReference>
<dbReference type="InterPro" id="IPR017853">
    <property type="entry name" value="GH"/>
</dbReference>